<keyword evidence="1" id="KW-0472">Membrane</keyword>
<protein>
    <recommendedName>
        <fullName evidence="4">G protein-coupled receptor</fullName>
    </recommendedName>
</protein>
<proteinExistence type="predicted"/>
<feature type="transmembrane region" description="Helical" evidence="1">
    <location>
        <begin position="56"/>
        <end position="77"/>
    </location>
</feature>
<dbReference type="EMBL" id="BTSY01000003">
    <property type="protein sequence ID" value="GMT17732.1"/>
    <property type="molecule type" value="Genomic_DNA"/>
</dbReference>
<feature type="transmembrane region" description="Helical" evidence="1">
    <location>
        <begin position="26"/>
        <end position="44"/>
    </location>
</feature>
<reference evidence="2" key="1">
    <citation type="submission" date="2023-10" db="EMBL/GenBank/DDBJ databases">
        <title>Genome assembly of Pristionchus species.</title>
        <authorList>
            <person name="Yoshida K."/>
            <person name="Sommer R.J."/>
        </authorList>
    </citation>
    <scope>NUCLEOTIDE SEQUENCE</scope>
    <source>
        <strain evidence="2">RS5133</strain>
    </source>
</reference>
<keyword evidence="1" id="KW-1133">Transmembrane helix</keyword>
<keyword evidence="3" id="KW-1185">Reference proteome</keyword>
<evidence type="ECO:0000313" key="3">
    <source>
        <dbReference type="Proteomes" id="UP001432322"/>
    </source>
</evidence>
<organism evidence="2 3">
    <name type="scientific">Pristionchus fissidentatus</name>
    <dbReference type="NCBI Taxonomy" id="1538716"/>
    <lineage>
        <taxon>Eukaryota</taxon>
        <taxon>Metazoa</taxon>
        <taxon>Ecdysozoa</taxon>
        <taxon>Nematoda</taxon>
        <taxon>Chromadorea</taxon>
        <taxon>Rhabditida</taxon>
        <taxon>Rhabditina</taxon>
        <taxon>Diplogasteromorpha</taxon>
        <taxon>Diplogasteroidea</taxon>
        <taxon>Neodiplogasteridae</taxon>
        <taxon>Pristionchus</taxon>
    </lineage>
</organism>
<evidence type="ECO:0008006" key="4">
    <source>
        <dbReference type="Google" id="ProtNLM"/>
    </source>
</evidence>
<feature type="non-terminal residue" evidence="2">
    <location>
        <position position="1"/>
    </location>
</feature>
<gene>
    <name evidence="2" type="ORF">PFISCL1PPCAC_9029</name>
</gene>
<evidence type="ECO:0000256" key="1">
    <source>
        <dbReference type="SAM" id="Phobius"/>
    </source>
</evidence>
<feature type="transmembrane region" description="Helical" evidence="1">
    <location>
        <begin position="109"/>
        <end position="126"/>
    </location>
</feature>
<keyword evidence="1" id="KW-0812">Transmembrane</keyword>
<name>A0AAV5VG85_9BILA</name>
<accession>A0AAV5VG85</accession>
<dbReference type="AlphaFoldDB" id="A0AAV5VG85"/>
<evidence type="ECO:0000313" key="2">
    <source>
        <dbReference type="EMBL" id="GMT17732.1"/>
    </source>
</evidence>
<feature type="non-terminal residue" evidence="2">
    <location>
        <position position="192"/>
    </location>
</feature>
<dbReference type="Proteomes" id="UP001432322">
    <property type="component" value="Unassembled WGS sequence"/>
</dbReference>
<comment type="caution">
    <text evidence="2">The sequence shown here is derived from an EMBL/GenBank/DDBJ whole genome shotgun (WGS) entry which is preliminary data.</text>
</comment>
<feature type="transmembrane region" description="Helical" evidence="1">
    <location>
        <begin position="132"/>
        <end position="155"/>
    </location>
</feature>
<sequence>TFEYIIVSLIRAMPFLVRVPSVRLRGTVLMIIIGIKSILVPLMMDMHIFQKPMVHYAYLSMMIIVIFYEMMIFVYIYGLQRVLVNLKVLFRNSPRALITYSRATNYLKMCYRFIVPWAVMLGYAYATHYGDVNSFSLLNIVAWAVRMLPFVVGVYKMGRHCETTHALVTLFRPDARFGPATVNDRREAQAEE</sequence>